<dbReference type="AlphaFoldDB" id="A0AAU8YZV1"/>
<dbReference type="InterPro" id="IPR052354">
    <property type="entry name" value="Cell_Wall_Dynamics_Protein"/>
</dbReference>
<keyword evidence="1" id="KW-0378">Hydrolase</keyword>
<keyword evidence="2" id="KW-0961">Cell wall biogenesis/degradation</keyword>
<dbReference type="PANTHER" id="PTHR34408:SF1">
    <property type="entry name" value="GLYCOSYL HYDROLASE FAMILY 19 DOMAIN-CONTAINING PROTEIN HI_1415"/>
    <property type="match status" value="1"/>
</dbReference>
<evidence type="ECO:0000256" key="1">
    <source>
        <dbReference type="ARBA" id="ARBA00022801"/>
    </source>
</evidence>
<evidence type="ECO:0000313" key="4">
    <source>
        <dbReference type="EMBL" id="AVP66018.1"/>
    </source>
</evidence>
<dbReference type="SMART" id="SM00287">
    <property type="entry name" value="SH3b"/>
    <property type="match status" value="2"/>
</dbReference>
<dbReference type="GO" id="GO:0071555">
    <property type="term" value="P:cell wall organization"/>
    <property type="evidence" value="ECO:0007669"/>
    <property type="project" value="UniProtKB-KW"/>
</dbReference>
<organism evidence="4 5">
    <name type="scientific">Clostridium botulinum</name>
    <dbReference type="NCBI Taxonomy" id="1491"/>
    <lineage>
        <taxon>Bacteria</taxon>
        <taxon>Bacillati</taxon>
        <taxon>Bacillota</taxon>
        <taxon>Clostridia</taxon>
        <taxon>Eubacteriales</taxon>
        <taxon>Clostridiaceae</taxon>
        <taxon>Clostridium</taxon>
    </lineage>
</organism>
<protein>
    <submittedName>
        <fullName evidence="4">N-acetylmuramoyl-L-alanine amidase</fullName>
    </submittedName>
</protein>
<dbReference type="Gene3D" id="3.40.630.40">
    <property type="entry name" value="Zn-dependent exopeptidases"/>
    <property type="match status" value="1"/>
</dbReference>
<evidence type="ECO:0000313" key="5">
    <source>
        <dbReference type="Proteomes" id="UP000238070"/>
    </source>
</evidence>
<dbReference type="Proteomes" id="UP000238070">
    <property type="component" value="Chromosome"/>
</dbReference>
<accession>A0AAU8YZV1</accession>
<reference evidence="4 5" key="1">
    <citation type="submission" date="2018-01" db="EMBL/GenBank/DDBJ databases">
        <title>Genetic Diversity of Clostridium botulinum in seafood.</title>
        <authorList>
            <person name="Athira V."/>
            <person name="Arun Jyothi P.V."/>
            <person name="Lalitha K.V."/>
            <person name="Joseph T.C."/>
        </authorList>
    </citation>
    <scope>NUCLEOTIDE SEQUENCE [LARGE SCALE GENOMIC DNA]</scope>
    <source>
        <strain evidence="4 5">Mfbjulcb5</strain>
    </source>
</reference>
<dbReference type="GO" id="GO:0009253">
    <property type="term" value="P:peptidoglycan catabolic process"/>
    <property type="evidence" value="ECO:0007669"/>
    <property type="project" value="InterPro"/>
</dbReference>
<dbReference type="SMART" id="SM00646">
    <property type="entry name" value="Ami_3"/>
    <property type="match status" value="1"/>
</dbReference>
<dbReference type="InterPro" id="IPR002508">
    <property type="entry name" value="MurNAc-LAA_cat"/>
</dbReference>
<dbReference type="EMBL" id="CP027776">
    <property type="protein sequence ID" value="AVP66018.1"/>
    <property type="molecule type" value="Genomic_DNA"/>
</dbReference>
<sequence>MLFNLNPGHTLSGGDVGTRGINGLKEEVLTRQLVGEIDKELRGRGHSTNICRVDYASTLQESLNKQVALCNSVNADLNICIHFNTTVGGYGSEVYTYSGKYLVEADRVLKQLNNLGFRNRGIKNQGLALTRRTKAKTIYIEVCFIDSSGDVAILNKYGMNGIAKAIINGVLGTSSNVVPSNATPTQPKNNLDGKVGIITGNGVNVRLDPNGKILGSVNKGDKVKLYRLEGDWYHCYSLYSGYNRCYIHKNYISVQGRGNSNSGISLDGKIGTICTPSGVNVREGKSTSSKILGSLPNGAKVRLYKKEGDWIHIYYPQHGGYIYGKYVRY</sequence>
<dbReference type="PANTHER" id="PTHR34408">
    <property type="entry name" value="FAMILY PROTEIN, PUTATIVE-RELATED"/>
    <property type="match status" value="1"/>
</dbReference>
<feature type="domain" description="SH3b" evidence="3">
    <location>
        <begin position="268"/>
        <end position="329"/>
    </location>
</feature>
<dbReference type="CDD" id="cd02696">
    <property type="entry name" value="MurNAc-LAA"/>
    <property type="match status" value="1"/>
</dbReference>
<dbReference type="Pfam" id="PF08239">
    <property type="entry name" value="SH3_3"/>
    <property type="match status" value="1"/>
</dbReference>
<dbReference type="Pfam" id="PF01520">
    <property type="entry name" value="Amidase_3"/>
    <property type="match status" value="1"/>
</dbReference>
<dbReference type="Gene3D" id="2.30.30.40">
    <property type="entry name" value="SH3 Domains"/>
    <property type="match status" value="2"/>
</dbReference>
<proteinExistence type="predicted"/>
<dbReference type="GO" id="GO:0008745">
    <property type="term" value="F:N-acetylmuramoyl-L-alanine amidase activity"/>
    <property type="evidence" value="ECO:0007669"/>
    <property type="project" value="InterPro"/>
</dbReference>
<gene>
    <name evidence="4" type="ORF">C3B64_17930</name>
</gene>
<dbReference type="SUPFAM" id="SSF53187">
    <property type="entry name" value="Zn-dependent exopeptidases"/>
    <property type="match status" value="1"/>
</dbReference>
<evidence type="ECO:0000259" key="3">
    <source>
        <dbReference type="PROSITE" id="PS51781"/>
    </source>
</evidence>
<name>A0AAU8YZV1_CLOBO</name>
<dbReference type="PROSITE" id="PS51781">
    <property type="entry name" value="SH3B"/>
    <property type="match status" value="1"/>
</dbReference>
<evidence type="ECO:0000256" key="2">
    <source>
        <dbReference type="ARBA" id="ARBA00023316"/>
    </source>
</evidence>
<dbReference type="InterPro" id="IPR003646">
    <property type="entry name" value="SH3-like_bac-type"/>
</dbReference>